<reference evidence="1" key="1">
    <citation type="submission" date="2020-05" db="EMBL/GenBank/DDBJ databases">
        <authorList>
            <person name="Chiriac C."/>
            <person name="Salcher M."/>
            <person name="Ghai R."/>
            <person name="Kavagutti S V."/>
        </authorList>
    </citation>
    <scope>NUCLEOTIDE SEQUENCE</scope>
</reference>
<protein>
    <submittedName>
        <fullName evidence="1">Uncharacterized protein</fullName>
    </submittedName>
</protein>
<dbReference type="EMBL" id="LR796947">
    <property type="protein sequence ID" value="CAB4177321.1"/>
    <property type="molecule type" value="Genomic_DNA"/>
</dbReference>
<name>A0A6J5Q751_9CAUD</name>
<sequence length="44" mass="5232">MYLEDDEARGKVDTCNDCGNEDKWCTCGEDPDRFYKEELEKQHD</sequence>
<accession>A0A6J5Q751</accession>
<gene>
    <name evidence="1" type="ORF">UFOVP999_29</name>
</gene>
<proteinExistence type="predicted"/>
<evidence type="ECO:0000313" key="1">
    <source>
        <dbReference type="EMBL" id="CAB4177321.1"/>
    </source>
</evidence>
<organism evidence="1">
    <name type="scientific">uncultured Caudovirales phage</name>
    <dbReference type="NCBI Taxonomy" id="2100421"/>
    <lineage>
        <taxon>Viruses</taxon>
        <taxon>Duplodnaviria</taxon>
        <taxon>Heunggongvirae</taxon>
        <taxon>Uroviricota</taxon>
        <taxon>Caudoviricetes</taxon>
        <taxon>Peduoviridae</taxon>
        <taxon>Maltschvirus</taxon>
        <taxon>Maltschvirus maltsch</taxon>
    </lineage>
</organism>